<name>A0A9X0WL00_9GAMM</name>
<accession>A0A9X0WL00</accession>
<proteinExistence type="predicted"/>
<comment type="caution">
    <text evidence="2">The sequence shown here is derived from an EMBL/GenBank/DDBJ whole genome shotgun (WGS) entry which is preliminary data.</text>
</comment>
<organism evidence="2 3">
    <name type="scientific">Thiocapsa imhoffii</name>
    <dbReference type="NCBI Taxonomy" id="382777"/>
    <lineage>
        <taxon>Bacteria</taxon>
        <taxon>Pseudomonadati</taxon>
        <taxon>Pseudomonadota</taxon>
        <taxon>Gammaproteobacteria</taxon>
        <taxon>Chromatiales</taxon>
        <taxon>Chromatiaceae</taxon>
        <taxon>Thiocapsa</taxon>
    </lineage>
</organism>
<gene>
    <name evidence="2" type="ORF">CKO25_15590</name>
</gene>
<dbReference type="EMBL" id="NRSD01000018">
    <property type="protein sequence ID" value="MBK1646042.1"/>
    <property type="molecule type" value="Genomic_DNA"/>
</dbReference>
<dbReference type="Proteomes" id="UP001138802">
    <property type="component" value="Unassembled WGS sequence"/>
</dbReference>
<reference evidence="2 3" key="1">
    <citation type="journal article" date="2020" name="Microorganisms">
        <title>Osmotic Adaptation and Compatible Solute Biosynthesis of Phototrophic Bacteria as Revealed from Genome Analyses.</title>
        <authorList>
            <person name="Imhoff J.F."/>
            <person name="Rahn T."/>
            <person name="Kunzel S."/>
            <person name="Keller A."/>
            <person name="Neulinger S.C."/>
        </authorList>
    </citation>
    <scope>NUCLEOTIDE SEQUENCE [LARGE SCALE GENOMIC DNA]</scope>
    <source>
        <strain evidence="2 3">DSM 21303</strain>
    </source>
</reference>
<evidence type="ECO:0000313" key="2">
    <source>
        <dbReference type="EMBL" id="MBK1646042.1"/>
    </source>
</evidence>
<feature type="region of interest" description="Disordered" evidence="1">
    <location>
        <begin position="63"/>
        <end position="84"/>
    </location>
</feature>
<evidence type="ECO:0000256" key="1">
    <source>
        <dbReference type="SAM" id="MobiDB-lite"/>
    </source>
</evidence>
<protein>
    <submittedName>
        <fullName evidence="2">Uncharacterized protein</fullName>
    </submittedName>
</protein>
<keyword evidence="3" id="KW-1185">Reference proteome</keyword>
<dbReference type="AlphaFoldDB" id="A0A9X0WL00"/>
<evidence type="ECO:0000313" key="3">
    <source>
        <dbReference type="Proteomes" id="UP001138802"/>
    </source>
</evidence>
<sequence>MLGLYAVGIRTIDGRCIPGPEIKVLGFLIGYCGFGFHNALPLKIALNPFPAGNLRQVNQKSVQSFDNHQRLPFGEIGGADKLRR</sequence>